<dbReference type="EMBL" id="CMVM020000161">
    <property type="status" value="NOT_ANNOTATED_CDS"/>
    <property type="molecule type" value="Genomic_DNA"/>
</dbReference>
<dbReference type="Proteomes" id="UP000024404">
    <property type="component" value="Unassembled WGS sequence"/>
</dbReference>
<protein>
    <submittedName>
        <fullName evidence="1">Uncharacterized protein</fullName>
    </submittedName>
</protein>
<dbReference type="AlphaFoldDB" id="A0A8R1XXE2"/>
<dbReference type="OMA" id="ITDCIAW"/>
<evidence type="ECO:0000313" key="2">
    <source>
        <dbReference type="Proteomes" id="UP000024404"/>
    </source>
</evidence>
<accession>A0A8R1XXE2</accession>
<keyword evidence="2" id="KW-1185">Reference proteome</keyword>
<evidence type="ECO:0000313" key="1">
    <source>
        <dbReference type="EnsemblMetazoa" id="OVOC5745.1"/>
    </source>
</evidence>
<reference evidence="2" key="1">
    <citation type="submission" date="2013-10" db="EMBL/GenBank/DDBJ databases">
        <title>Genome sequencing of Onchocerca volvulus.</title>
        <authorList>
            <person name="Cotton J."/>
            <person name="Tsai J."/>
            <person name="Stanley E."/>
            <person name="Tracey A."/>
            <person name="Holroyd N."/>
            <person name="Lustigman S."/>
            <person name="Berriman M."/>
        </authorList>
    </citation>
    <scope>NUCLEOTIDE SEQUENCE</scope>
</reference>
<name>A0A8R1XXE2_ONCVO</name>
<proteinExistence type="predicted"/>
<reference evidence="1" key="2">
    <citation type="submission" date="2022-06" db="UniProtKB">
        <authorList>
            <consortium name="EnsemblMetazoa"/>
        </authorList>
    </citation>
    <scope>IDENTIFICATION</scope>
</reference>
<sequence>MKGNLKIDTNMKLSIILLIVFITDCIAWSKNIDRTDNSLPIEQLSRVYQSFLRKSKRSPTMGLSLAEYMASPQSQDNFHFIPIIRR</sequence>
<organism evidence="1 2">
    <name type="scientific">Onchocerca volvulus</name>
    <dbReference type="NCBI Taxonomy" id="6282"/>
    <lineage>
        <taxon>Eukaryota</taxon>
        <taxon>Metazoa</taxon>
        <taxon>Ecdysozoa</taxon>
        <taxon>Nematoda</taxon>
        <taxon>Chromadorea</taxon>
        <taxon>Rhabditida</taxon>
        <taxon>Spirurina</taxon>
        <taxon>Spiruromorpha</taxon>
        <taxon>Filarioidea</taxon>
        <taxon>Onchocercidae</taxon>
        <taxon>Onchocerca</taxon>
    </lineage>
</organism>
<dbReference type="EnsemblMetazoa" id="OVOC5745.1">
    <property type="protein sequence ID" value="OVOC5745.1"/>
    <property type="gene ID" value="WBGene00242554"/>
</dbReference>